<dbReference type="PANTHER" id="PTHR42781:SF4">
    <property type="entry name" value="SPERMIDINE_PUTRESCINE IMPORT ATP-BINDING PROTEIN POTA"/>
    <property type="match status" value="1"/>
</dbReference>
<dbReference type="SUPFAM" id="SSF52540">
    <property type="entry name" value="P-loop containing nucleoside triphosphate hydrolases"/>
    <property type="match status" value="1"/>
</dbReference>
<dbReference type="Pfam" id="PF00005">
    <property type="entry name" value="ABC_tran"/>
    <property type="match status" value="1"/>
</dbReference>
<evidence type="ECO:0000259" key="5">
    <source>
        <dbReference type="PROSITE" id="PS50893"/>
    </source>
</evidence>
<dbReference type="GO" id="GO:0016887">
    <property type="term" value="F:ATP hydrolysis activity"/>
    <property type="evidence" value="ECO:0007669"/>
    <property type="project" value="InterPro"/>
</dbReference>
<dbReference type="InterPro" id="IPR003593">
    <property type="entry name" value="AAA+_ATPase"/>
</dbReference>
<reference evidence="6 7" key="1">
    <citation type="submission" date="2018-03" db="EMBL/GenBank/DDBJ databases">
        <title>Genome sequence of Clostridium luticellarii DSM 29923.</title>
        <authorList>
            <person name="Poehlein A."/>
            <person name="Daniel R."/>
        </authorList>
    </citation>
    <scope>NUCLEOTIDE SEQUENCE [LARGE SCALE GENOMIC DNA]</scope>
    <source>
        <strain evidence="6 7">DSM 29923</strain>
    </source>
</reference>
<evidence type="ECO:0000313" key="6">
    <source>
        <dbReference type="EMBL" id="PRR81479.1"/>
    </source>
</evidence>
<evidence type="ECO:0000313" key="7">
    <source>
        <dbReference type="Proteomes" id="UP000237798"/>
    </source>
</evidence>
<dbReference type="InterPro" id="IPR027417">
    <property type="entry name" value="P-loop_NTPase"/>
</dbReference>
<gene>
    <name evidence="6" type="primary">malK</name>
    <name evidence="6" type="ORF">CLLU_31090</name>
</gene>
<feature type="domain" description="ABC transporter" evidence="5">
    <location>
        <begin position="10"/>
        <end position="240"/>
    </location>
</feature>
<dbReference type="InterPro" id="IPR003439">
    <property type="entry name" value="ABC_transporter-like_ATP-bd"/>
</dbReference>
<dbReference type="Proteomes" id="UP000237798">
    <property type="component" value="Unassembled WGS sequence"/>
</dbReference>
<organism evidence="6 7">
    <name type="scientific">Clostridium luticellarii</name>
    <dbReference type="NCBI Taxonomy" id="1691940"/>
    <lineage>
        <taxon>Bacteria</taxon>
        <taxon>Bacillati</taxon>
        <taxon>Bacillota</taxon>
        <taxon>Clostridia</taxon>
        <taxon>Eubacteriales</taxon>
        <taxon>Clostridiaceae</taxon>
        <taxon>Clostridium</taxon>
    </lineage>
</organism>
<evidence type="ECO:0000256" key="3">
    <source>
        <dbReference type="ARBA" id="ARBA00022840"/>
    </source>
</evidence>
<evidence type="ECO:0000256" key="4">
    <source>
        <dbReference type="ARBA" id="ARBA00066388"/>
    </source>
</evidence>
<dbReference type="GO" id="GO:0015418">
    <property type="term" value="F:ABC-type quaternary ammonium compound transporting activity"/>
    <property type="evidence" value="ECO:0007669"/>
    <property type="project" value="UniProtKB-EC"/>
</dbReference>
<dbReference type="Gene3D" id="3.40.50.300">
    <property type="entry name" value="P-loop containing nucleotide triphosphate hydrolases"/>
    <property type="match status" value="1"/>
</dbReference>
<protein>
    <recommendedName>
        <fullName evidence="4">ABC-type quaternary amine transporter</fullName>
        <ecNumber evidence="4">7.6.2.9</ecNumber>
    </recommendedName>
</protein>
<dbReference type="FunFam" id="3.40.50.300:FF:000425">
    <property type="entry name" value="Probable ABC transporter, ATP-binding subunit"/>
    <property type="match status" value="1"/>
</dbReference>
<accession>A0A2T0BC58</accession>
<keyword evidence="1" id="KW-0813">Transport</keyword>
<dbReference type="EMBL" id="PVXP01000069">
    <property type="protein sequence ID" value="PRR81479.1"/>
    <property type="molecule type" value="Genomic_DNA"/>
</dbReference>
<dbReference type="EC" id="7.6.2.9" evidence="4"/>
<evidence type="ECO:0000256" key="1">
    <source>
        <dbReference type="ARBA" id="ARBA00022448"/>
    </source>
</evidence>
<dbReference type="PANTHER" id="PTHR42781">
    <property type="entry name" value="SPERMIDINE/PUTRESCINE IMPORT ATP-BINDING PROTEIN POTA"/>
    <property type="match status" value="1"/>
</dbReference>
<dbReference type="PROSITE" id="PS00211">
    <property type="entry name" value="ABC_TRANSPORTER_1"/>
    <property type="match status" value="1"/>
</dbReference>
<keyword evidence="3 6" id="KW-0067">ATP-binding</keyword>
<comment type="caution">
    <text evidence="6">The sequence shown here is derived from an EMBL/GenBank/DDBJ whole genome shotgun (WGS) entry which is preliminary data.</text>
</comment>
<dbReference type="SMART" id="SM00382">
    <property type="entry name" value="AAA"/>
    <property type="match status" value="1"/>
</dbReference>
<dbReference type="RefSeq" id="WP_106010666.1">
    <property type="nucleotide sequence ID" value="NZ_PVXP01000069.1"/>
</dbReference>
<sequence>MDRSNIQITISLDKIKKTFKEVSVIDDISLELKDGEFLSLLGPSGAGKTTLLRMIAGLKLPTDGTIKLRGKDISLTPPNKRNLGMVFQQYALFPHMTVWENIAYGLKARKKDRDFINKRVDKYLNLMGLSNLSERKPKQLSGGQQQRVSLARALAIEPVVILFDEPLSNLDERLKDQMLHEIKNLHEALGFTAVYVTHSQNEALFLSDKIAVLNKGKIEQFGIPEDILSFPKTSFVANFFGYTNHVKGAVLRDKESAALGNLKIPVGYVQKDCARGDRGFLYMRSNAVNICCSKHNLQPSKEQNSKTEVCVLEARYLGGQTKLKVEFNWGERTAINIIVPGMMKPLPKLKDKLEITFNKESVVFYKYDSNGSDIYQ</sequence>
<dbReference type="PROSITE" id="PS50893">
    <property type="entry name" value="ABC_TRANSPORTER_2"/>
    <property type="match status" value="1"/>
</dbReference>
<dbReference type="GO" id="GO:0005524">
    <property type="term" value="F:ATP binding"/>
    <property type="evidence" value="ECO:0007669"/>
    <property type="project" value="UniProtKB-KW"/>
</dbReference>
<keyword evidence="6" id="KW-0378">Hydrolase</keyword>
<dbReference type="AlphaFoldDB" id="A0A2T0BC58"/>
<keyword evidence="2" id="KW-0547">Nucleotide-binding</keyword>
<dbReference type="InterPro" id="IPR017871">
    <property type="entry name" value="ABC_transporter-like_CS"/>
</dbReference>
<proteinExistence type="predicted"/>
<name>A0A2T0BC58_9CLOT</name>
<keyword evidence="7" id="KW-1185">Reference proteome</keyword>
<dbReference type="OrthoDB" id="9802264at2"/>
<dbReference type="InterPro" id="IPR050093">
    <property type="entry name" value="ABC_SmlMolc_Importer"/>
</dbReference>
<evidence type="ECO:0000256" key="2">
    <source>
        <dbReference type="ARBA" id="ARBA00022741"/>
    </source>
</evidence>